<feature type="compositionally biased region" description="Acidic residues" evidence="1">
    <location>
        <begin position="88"/>
        <end position="101"/>
    </location>
</feature>
<keyword evidence="4" id="KW-1185">Reference proteome</keyword>
<sequence>MAVISDRKQEPTYSTPAAPGEEDPLLPPRGPPPAYDGPSSSSSSVPTAAGPSSTSNPRAQQQQQRRAPLRTRKSIFSLFSTRDHPITSEDEEHEEEQDEQEINPNTYQGRHIIRTRRQADLAQRRHTRRVRRAAGCCRRCCVLLCWVVLGAGVIAGLGALVLFILQQKSDEGGERQDQSDQFLDVAAASKDASIENAFTYIVRESEKVTAGSRAGEQSSEREQRRTIPTSRSGGGW</sequence>
<dbReference type="AlphaFoldDB" id="A0A8X7N1S5"/>
<reference evidence="3" key="1">
    <citation type="submission" date="2016-04" db="EMBL/GenBank/DDBJ databases">
        <authorList>
            <person name="Nguyen H.D."/>
            <person name="Samba Siva P."/>
            <person name="Cullis J."/>
            <person name="Levesque C.A."/>
            <person name="Hambleton S."/>
        </authorList>
    </citation>
    <scope>NUCLEOTIDE SEQUENCE</scope>
    <source>
        <strain evidence="3">DAOMC 236422</strain>
    </source>
</reference>
<feature type="compositionally biased region" description="Low complexity" evidence="1">
    <location>
        <begin position="36"/>
        <end position="66"/>
    </location>
</feature>
<keyword evidence="2" id="KW-0472">Membrane</keyword>
<feature type="compositionally biased region" description="Basic and acidic residues" evidence="1">
    <location>
        <begin position="1"/>
        <end position="10"/>
    </location>
</feature>
<feature type="compositionally biased region" description="Polar residues" evidence="1">
    <location>
        <begin position="226"/>
        <end position="236"/>
    </location>
</feature>
<feature type="compositionally biased region" description="Pro residues" evidence="1">
    <location>
        <begin position="25"/>
        <end position="35"/>
    </location>
</feature>
<evidence type="ECO:0000256" key="2">
    <source>
        <dbReference type="SAM" id="Phobius"/>
    </source>
</evidence>
<feature type="transmembrane region" description="Helical" evidence="2">
    <location>
        <begin position="146"/>
        <end position="165"/>
    </location>
</feature>
<keyword evidence="2" id="KW-0812">Transmembrane</keyword>
<feature type="region of interest" description="Disordered" evidence="1">
    <location>
        <begin position="1"/>
        <end position="109"/>
    </location>
</feature>
<evidence type="ECO:0000313" key="3">
    <source>
        <dbReference type="EMBL" id="KAE8264342.1"/>
    </source>
</evidence>
<accession>A0A8X7N1S5</accession>
<keyword evidence="2" id="KW-1133">Transmembrane helix</keyword>
<proteinExistence type="predicted"/>
<feature type="region of interest" description="Disordered" evidence="1">
    <location>
        <begin position="207"/>
        <end position="236"/>
    </location>
</feature>
<gene>
    <name evidence="3" type="ORF">A4X09_0g6991</name>
</gene>
<dbReference type="EMBL" id="LWDG02000546">
    <property type="protein sequence ID" value="KAE8264342.1"/>
    <property type="molecule type" value="Genomic_DNA"/>
</dbReference>
<evidence type="ECO:0000313" key="4">
    <source>
        <dbReference type="Proteomes" id="UP000078113"/>
    </source>
</evidence>
<reference evidence="3" key="2">
    <citation type="journal article" date="2019" name="IMA Fungus">
        <title>Genome sequencing and comparison of five Tilletia species to identify candidate genes for the detection of regulated species infecting wheat.</title>
        <authorList>
            <person name="Nguyen H.D.T."/>
            <person name="Sultana T."/>
            <person name="Kesanakurti P."/>
            <person name="Hambleton S."/>
        </authorList>
    </citation>
    <scope>NUCLEOTIDE SEQUENCE</scope>
    <source>
        <strain evidence="3">DAOMC 236422</strain>
    </source>
</reference>
<evidence type="ECO:0000256" key="1">
    <source>
        <dbReference type="SAM" id="MobiDB-lite"/>
    </source>
</evidence>
<protein>
    <submittedName>
        <fullName evidence="3">Uncharacterized protein</fullName>
    </submittedName>
</protein>
<dbReference type="Proteomes" id="UP000078113">
    <property type="component" value="Unassembled WGS sequence"/>
</dbReference>
<comment type="caution">
    <text evidence="3">The sequence shown here is derived from an EMBL/GenBank/DDBJ whole genome shotgun (WGS) entry which is preliminary data.</text>
</comment>
<organism evidence="3 4">
    <name type="scientific">Tilletia walkeri</name>
    <dbReference type="NCBI Taxonomy" id="117179"/>
    <lineage>
        <taxon>Eukaryota</taxon>
        <taxon>Fungi</taxon>
        <taxon>Dikarya</taxon>
        <taxon>Basidiomycota</taxon>
        <taxon>Ustilaginomycotina</taxon>
        <taxon>Exobasidiomycetes</taxon>
        <taxon>Tilletiales</taxon>
        <taxon>Tilletiaceae</taxon>
        <taxon>Tilletia</taxon>
    </lineage>
</organism>
<name>A0A8X7N1S5_9BASI</name>